<evidence type="ECO:0000256" key="2">
    <source>
        <dbReference type="ARBA" id="ARBA00023015"/>
    </source>
</evidence>
<evidence type="ECO:0000256" key="6">
    <source>
        <dbReference type="ARBA" id="ARBA00023242"/>
    </source>
</evidence>
<keyword evidence="4 8" id="KW-0371">Homeobox</keyword>
<dbReference type="InterPro" id="IPR000047">
    <property type="entry name" value="HTH_motif"/>
</dbReference>
<keyword evidence="3 8" id="KW-0238">DNA-binding</keyword>
<name>A0ABQ7NQY7_BRACM</name>
<comment type="function">
    <text evidence="10">Transcription factor.</text>
</comment>
<dbReference type="CDD" id="cd00086">
    <property type="entry name" value="homeodomain"/>
    <property type="match status" value="1"/>
</dbReference>
<evidence type="ECO:0000256" key="10">
    <source>
        <dbReference type="RuleBase" id="RU369038"/>
    </source>
</evidence>
<dbReference type="InterPro" id="IPR045224">
    <property type="entry name" value="HDZip_class_I_plant"/>
</dbReference>
<dbReference type="PRINTS" id="PR00031">
    <property type="entry name" value="HTHREPRESSR"/>
</dbReference>
<dbReference type="Pfam" id="PF00046">
    <property type="entry name" value="Homeodomain"/>
    <property type="match status" value="1"/>
</dbReference>
<dbReference type="InterPro" id="IPR003106">
    <property type="entry name" value="Leu_zip_homeo"/>
</dbReference>
<protein>
    <recommendedName>
        <fullName evidence="10">Homeobox-leucine zipper protein</fullName>
    </recommendedName>
    <alternativeName>
        <fullName evidence="10">HD-ZIP protein</fullName>
    </alternativeName>
    <alternativeName>
        <fullName evidence="10">Homeodomain transcription factor</fullName>
    </alternativeName>
</protein>
<reference evidence="14 15" key="1">
    <citation type="submission" date="2021-03" db="EMBL/GenBank/DDBJ databases">
        <authorList>
            <person name="King G.J."/>
            <person name="Bancroft I."/>
            <person name="Baten A."/>
            <person name="Bloomfield J."/>
            <person name="Borpatragohain P."/>
            <person name="He Z."/>
            <person name="Irish N."/>
            <person name="Irwin J."/>
            <person name="Liu K."/>
            <person name="Mauleon R.P."/>
            <person name="Moore J."/>
            <person name="Morris R."/>
            <person name="Ostergaard L."/>
            <person name="Wang B."/>
            <person name="Wells R."/>
        </authorList>
    </citation>
    <scope>NUCLEOTIDE SEQUENCE [LARGE SCALE GENOMIC DNA]</scope>
    <source>
        <strain evidence="14">R-o-18</strain>
        <tissue evidence="14">Leaf</tissue>
    </source>
</reference>
<evidence type="ECO:0000256" key="12">
    <source>
        <dbReference type="SAM" id="MobiDB-lite"/>
    </source>
</evidence>
<dbReference type="Gene3D" id="1.10.10.60">
    <property type="entry name" value="Homeodomain-like"/>
    <property type="match status" value="1"/>
</dbReference>
<proteinExistence type="inferred from homology"/>
<comment type="similarity">
    <text evidence="7 10">Belongs to the HD-ZIP homeobox family. Class I subfamily.</text>
</comment>
<dbReference type="Proteomes" id="UP000823674">
    <property type="component" value="Chromosome A01"/>
</dbReference>
<feature type="domain" description="Homeobox" evidence="13">
    <location>
        <begin position="71"/>
        <end position="131"/>
    </location>
</feature>
<dbReference type="EMBL" id="JADBGQ010000001">
    <property type="protein sequence ID" value="KAG5412525.1"/>
    <property type="molecule type" value="Genomic_DNA"/>
</dbReference>
<evidence type="ECO:0000256" key="4">
    <source>
        <dbReference type="ARBA" id="ARBA00023155"/>
    </source>
</evidence>
<evidence type="ECO:0000256" key="3">
    <source>
        <dbReference type="ARBA" id="ARBA00023125"/>
    </source>
</evidence>
<feature type="coiled-coil region" evidence="11">
    <location>
        <begin position="144"/>
        <end position="178"/>
    </location>
</feature>
<keyword evidence="15" id="KW-1185">Reference proteome</keyword>
<dbReference type="PANTHER" id="PTHR24326">
    <property type="entry name" value="HOMEOBOX-LEUCINE ZIPPER PROTEIN"/>
    <property type="match status" value="1"/>
</dbReference>
<dbReference type="InterPro" id="IPR001356">
    <property type="entry name" value="HD"/>
</dbReference>
<gene>
    <name evidence="14" type="primary">A01p001160.1_BraROA</name>
    <name evidence="14" type="ORF">IGI04_000092</name>
</gene>
<feature type="compositionally biased region" description="Polar residues" evidence="12">
    <location>
        <begin position="236"/>
        <end position="255"/>
    </location>
</feature>
<keyword evidence="6 8" id="KW-0539">Nucleus</keyword>
<dbReference type="PROSITE" id="PS50071">
    <property type="entry name" value="HOMEOBOX_2"/>
    <property type="match status" value="1"/>
</dbReference>
<evidence type="ECO:0000313" key="14">
    <source>
        <dbReference type="EMBL" id="KAG5412525.1"/>
    </source>
</evidence>
<dbReference type="SUPFAM" id="SSF46689">
    <property type="entry name" value="Homeodomain-like"/>
    <property type="match status" value="1"/>
</dbReference>
<organism evidence="14 15">
    <name type="scientific">Brassica rapa subsp. trilocularis</name>
    <dbReference type="NCBI Taxonomy" id="1813537"/>
    <lineage>
        <taxon>Eukaryota</taxon>
        <taxon>Viridiplantae</taxon>
        <taxon>Streptophyta</taxon>
        <taxon>Embryophyta</taxon>
        <taxon>Tracheophyta</taxon>
        <taxon>Spermatophyta</taxon>
        <taxon>Magnoliopsida</taxon>
        <taxon>eudicotyledons</taxon>
        <taxon>Gunneridae</taxon>
        <taxon>Pentapetalae</taxon>
        <taxon>rosids</taxon>
        <taxon>malvids</taxon>
        <taxon>Brassicales</taxon>
        <taxon>Brassicaceae</taxon>
        <taxon>Brassiceae</taxon>
        <taxon>Brassica</taxon>
    </lineage>
</organism>
<dbReference type="SMART" id="SM00389">
    <property type="entry name" value="HOX"/>
    <property type="match status" value="1"/>
</dbReference>
<evidence type="ECO:0000256" key="5">
    <source>
        <dbReference type="ARBA" id="ARBA00023163"/>
    </source>
</evidence>
<evidence type="ECO:0000313" key="15">
    <source>
        <dbReference type="Proteomes" id="UP000823674"/>
    </source>
</evidence>
<dbReference type="InterPro" id="IPR009057">
    <property type="entry name" value="Homeodomain-like_sf"/>
</dbReference>
<sequence length="311" mass="35174">MMKRLSSSDSMCGLVSNSPDLCFKLTNSLVTCLATDEQSPRGYGSNFQSMLDGYEEDGTIVEEYSGNHHHMGLSEKKRRLRVDQVKALEKNFELENKLEPERKTKLAQELGLQPRQVAVWFQNRRARWKTKQLEKDYGLLKSQYDSLRHNFDSLRRDNDSLLQEISKMKGKINGEEEDNYNVKASTESDVSAVKEEEDPMPSSPPQFLEHSTGFNYRRSFTDLRDLLPNPVVEAGSSDSCDSSAVLNEETSSENGRLTPPPPATVAGGSFLQFVKTEDHDEFFSGEEACGGFFSDEQPPSLNWYSASDHWT</sequence>
<dbReference type="PANTHER" id="PTHR24326:SF559">
    <property type="entry name" value="HOMEOBOX-LEUCINE ZIPPER PROTEIN ATHB-16"/>
    <property type="match status" value="1"/>
</dbReference>
<feature type="DNA-binding region" description="Homeobox" evidence="8">
    <location>
        <begin position="73"/>
        <end position="132"/>
    </location>
</feature>
<evidence type="ECO:0000256" key="9">
    <source>
        <dbReference type="RuleBase" id="RU000682"/>
    </source>
</evidence>
<keyword evidence="2 10" id="KW-0805">Transcription regulation</keyword>
<feature type="region of interest" description="Disordered" evidence="12">
    <location>
        <begin position="232"/>
        <end position="263"/>
    </location>
</feature>
<keyword evidence="5 10" id="KW-0804">Transcription</keyword>
<comment type="caution">
    <text evidence="14">The sequence shown here is derived from an EMBL/GenBank/DDBJ whole genome shotgun (WGS) entry which is preliminary data.</text>
</comment>
<evidence type="ECO:0000256" key="7">
    <source>
        <dbReference type="ARBA" id="ARBA00025748"/>
    </source>
</evidence>
<evidence type="ECO:0000256" key="8">
    <source>
        <dbReference type="PROSITE-ProRule" id="PRU00108"/>
    </source>
</evidence>
<evidence type="ECO:0000256" key="11">
    <source>
        <dbReference type="SAM" id="Coils"/>
    </source>
</evidence>
<keyword evidence="11" id="KW-0175">Coiled coil</keyword>
<evidence type="ECO:0000259" key="13">
    <source>
        <dbReference type="PROSITE" id="PS50071"/>
    </source>
</evidence>
<evidence type="ECO:0000256" key="1">
    <source>
        <dbReference type="ARBA" id="ARBA00004123"/>
    </source>
</evidence>
<dbReference type="Pfam" id="PF02183">
    <property type="entry name" value="HALZ"/>
    <property type="match status" value="1"/>
</dbReference>
<accession>A0ABQ7NQY7</accession>
<dbReference type="InterPro" id="IPR017970">
    <property type="entry name" value="Homeobox_CS"/>
</dbReference>
<dbReference type="PROSITE" id="PS00027">
    <property type="entry name" value="HOMEOBOX_1"/>
    <property type="match status" value="1"/>
</dbReference>
<feature type="region of interest" description="Disordered" evidence="12">
    <location>
        <begin position="181"/>
        <end position="211"/>
    </location>
</feature>
<comment type="subcellular location">
    <subcellularLocation>
        <location evidence="1 8 9">Nucleus</location>
    </subcellularLocation>
</comment>